<comment type="caution">
    <text evidence="2">The sequence shown here is derived from an EMBL/GenBank/DDBJ whole genome shotgun (WGS) entry which is preliminary data.</text>
</comment>
<accession>A0A818B912</accession>
<evidence type="ECO:0000313" key="4">
    <source>
        <dbReference type="Proteomes" id="UP000663833"/>
    </source>
</evidence>
<gene>
    <name evidence="1" type="ORF">GRG538_LOCUS10408</name>
    <name evidence="2" type="ORF">LUA448_LOCUS18704</name>
    <name evidence="3" type="ORF">QYT958_LOCUS11356</name>
</gene>
<dbReference type="Proteomes" id="UP000663848">
    <property type="component" value="Unassembled WGS sequence"/>
</dbReference>
<evidence type="ECO:0000313" key="1">
    <source>
        <dbReference type="EMBL" id="CAF3405421.1"/>
    </source>
</evidence>
<sequence>MSENLNCLATATSQQPKPFILVWADLSAIVTRFYAQMYELYNKIILHLHAVKISAAVETFDNSKDDNININHQQAIEFD</sequence>
<evidence type="ECO:0000313" key="3">
    <source>
        <dbReference type="EMBL" id="CAF4598012.1"/>
    </source>
</evidence>
<dbReference type="EMBL" id="CAJNYD010002348">
    <property type="protein sequence ID" value="CAF3413182.1"/>
    <property type="molecule type" value="Genomic_DNA"/>
</dbReference>
<dbReference type="EMBL" id="CAJNYT010001332">
    <property type="protein sequence ID" value="CAF3405421.1"/>
    <property type="molecule type" value="Genomic_DNA"/>
</dbReference>
<organism evidence="2 4">
    <name type="scientific">Rotaria socialis</name>
    <dbReference type="NCBI Taxonomy" id="392032"/>
    <lineage>
        <taxon>Eukaryota</taxon>
        <taxon>Metazoa</taxon>
        <taxon>Spiralia</taxon>
        <taxon>Gnathifera</taxon>
        <taxon>Rotifera</taxon>
        <taxon>Eurotatoria</taxon>
        <taxon>Bdelloidea</taxon>
        <taxon>Philodinida</taxon>
        <taxon>Philodinidae</taxon>
        <taxon>Rotaria</taxon>
    </lineage>
</organism>
<proteinExistence type="predicted"/>
<reference evidence="2" key="1">
    <citation type="submission" date="2021-02" db="EMBL/GenBank/DDBJ databases">
        <authorList>
            <person name="Nowell W R."/>
        </authorList>
    </citation>
    <scope>NUCLEOTIDE SEQUENCE</scope>
</reference>
<dbReference type="Proteomes" id="UP000663872">
    <property type="component" value="Unassembled WGS sequence"/>
</dbReference>
<name>A0A818B912_9BILA</name>
<dbReference type="EMBL" id="CAJOBR010001318">
    <property type="protein sequence ID" value="CAF4598012.1"/>
    <property type="molecule type" value="Genomic_DNA"/>
</dbReference>
<dbReference type="AlphaFoldDB" id="A0A818B912"/>
<protein>
    <submittedName>
        <fullName evidence="2">Uncharacterized protein</fullName>
    </submittedName>
</protein>
<dbReference type="Proteomes" id="UP000663833">
    <property type="component" value="Unassembled WGS sequence"/>
</dbReference>
<evidence type="ECO:0000313" key="2">
    <source>
        <dbReference type="EMBL" id="CAF3413182.1"/>
    </source>
</evidence>